<protein>
    <submittedName>
        <fullName evidence="1">Uncharacterized protein</fullName>
    </submittedName>
</protein>
<evidence type="ECO:0000313" key="2">
    <source>
        <dbReference type="Proteomes" id="UP001054837"/>
    </source>
</evidence>
<reference evidence="1 2" key="1">
    <citation type="submission" date="2021-06" db="EMBL/GenBank/DDBJ databases">
        <title>Caerostris darwini draft genome.</title>
        <authorList>
            <person name="Kono N."/>
            <person name="Arakawa K."/>
        </authorList>
    </citation>
    <scope>NUCLEOTIDE SEQUENCE [LARGE SCALE GENOMIC DNA]</scope>
</reference>
<dbReference type="EMBL" id="BPLQ01002109">
    <property type="protein sequence ID" value="GIX88874.1"/>
    <property type="molecule type" value="Genomic_DNA"/>
</dbReference>
<accession>A0AAV4NZ18</accession>
<evidence type="ECO:0000313" key="1">
    <source>
        <dbReference type="EMBL" id="GIX88874.1"/>
    </source>
</evidence>
<dbReference type="AlphaFoldDB" id="A0AAV4NZ18"/>
<keyword evidence="2" id="KW-1185">Reference proteome</keyword>
<comment type="caution">
    <text evidence="1">The sequence shown here is derived from an EMBL/GenBank/DDBJ whole genome shotgun (WGS) entry which is preliminary data.</text>
</comment>
<name>A0AAV4NZ18_9ARAC</name>
<organism evidence="1 2">
    <name type="scientific">Caerostris darwini</name>
    <dbReference type="NCBI Taxonomy" id="1538125"/>
    <lineage>
        <taxon>Eukaryota</taxon>
        <taxon>Metazoa</taxon>
        <taxon>Ecdysozoa</taxon>
        <taxon>Arthropoda</taxon>
        <taxon>Chelicerata</taxon>
        <taxon>Arachnida</taxon>
        <taxon>Araneae</taxon>
        <taxon>Araneomorphae</taxon>
        <taxon>Entelegynae</taxon>
        <taxon>Araneoidea</taxon>
        <taxon>Araneidae</taxon>
        <taxon>Caerostris</taxon>
    </lineage>
</organism>
<sequence length="105" mass="11932">MLGIIAFANDGRVSSYHFVGLPPSTSRQSMLGEFLAFPPAYDKSVAGKHECKSELDSYIYDSTQYINQSLVFPTLYVGVRPDLRWQKGRGDRYPREYPLVKAHDI</sequence>
<dbReference type="Proteomes" id="UP001054837">
    <property type="component" value="Unassembled WGS sequence"/>
</dbReference>
<gene>
    <name evidence="1" type="ORF">CDAR_383351</name>
</gene>
<proteinExistence type="predicted"/>